<gene>
    <name evidence="1" type="ORF">A361_00045</name>
</gene>
<protein>
    <submittedName>
        <fullName evidence="1">Uncharacterized protein</fullName>
    </submittedName>
</protein>
<reference evidence="1 2" key="1">
    <citation type="submission" date="2016-04" db="EMBL/GenBank/DDBJ databases">
        <title>Complete genome sequence of Bacillus oceanisediminis strain 2691.</title>
        <authorList>
            <person name="Jeong H."/>
            <person name="Kim H.J."/>
            <person name="Lee D.-W."/>
        </authorList>
    </citation>
    <scope>NUCLEOTIDE SEQUENCE [LARGE SCALE GENOMIC DNA]</scope>
    <source>
        <strain evidence="1 2">2691</strain>
    </source>
</reference>
<dbReference type="KEGG" id="bon:A361_00045"/>
<proteinExistence type="predicted"/>
<dbReference type="EMBL" id="CP015506">
    <property type="protein sequence ID" value="AND37653.1"/>
    <property type="molecule type" value="Genomic_DNA"/>
</dbReference>
<evidence type="ECO:0000313" key="2">
    <source>
        <dbReference type="Proteomes" id="UP000077856"/>
    </source>
</evidence>
<dbReference type="Proteomes" id="UP000077856">
    <property type="component" value="Chromosome"/>
</dbReference>
<sequence>MTAYRGLFYLALLRLDAEYNRQIKQTLLLKKDIDSIKKCLQLIDKSWYTNSSQQEMNIII</sequence>
<accession>A0A160M6A2</accession>
<dbReference type="STRING" id="1196031.A361_00045"/>
<evidence type="ECO:0000313" key="1">
    <source>
        <dbReference type="EMBL" id="AND37653.1"/>
    </source>
</evidence>
<dbReference type="AlphaFoldDB" id="A0A160M6A2"/>
<organism evidence="1 2">
    <name type="scientific">Cytobacillus oceanisediminis 2691</name>
    <dbReference type="NCBI Taxonomy" id="1196031"/>
    <lineage>
        <taxon>Bacteria</taxon>
        <taxon>Bacillati</taxon>
        <taxon>Bacillota</taxon>
        <taxon>Bacilli</taxon>
        <taxon>Bacillales</taxon>
        <taxon>Bacillaceae</taxon>
        <taxon>Cytobacillus</taxon>
    </lineage>
</organism>
<name>A0A160M6A2_9BACI</name>